<protein>
    <submittedName>
        <fullName evidence="1">Lipid A deacylase LpxR family protein</fullName>
    </submittedName>
</protein>
<proteinExistence type="predicted"/>
<dbReference type="InterPro" id="IPR037107">
    <property type="entry name" value="Put_OMP_sf"/>
</dbReference>
<sequence length="313" mass="35007">MAFTVTANDKTISITADNDGPFGTDQNYTNGLQIDYSNSISDLNSIFIRYSPFSLLEHFENNLHKWHISVGQKMWTPSDIQKEHPEPNERPYAGFLYSQGELITISDTSTHTLGLLVGVTGSNSFAEEAQKFVHSLVGSDTPEGWDYQIEDTFIANLSYDGNYLQHTIENKSGLSHEFSTPLRVLAGNYRSELATGIMWRWGLNLQDSLGSAKTENEMSFKPHMVQGKVTGAFLFAGAEARYRFNDITIDGDRPDDVYPTDVEHIQATAVFGGAKYGESMGGSITLAFKSKDFEQDLNRHSANISMSLFWMYK</sequence>
<evidence type="ECO:0000313" key="2">
    <source>
        <dbReference type="Proteomes" id="UP001210678"/>
    </source>
</evidence>
<reference evidence="1 2" key="1">
    <citation type="submission" date="2023-01" db="EMBL/GenBank/DDBJ databases">
        <title>Vibrio sp. KJ40-1 sp.nov, isolated from marine algae.</title>
        <authorList>
            <person name="Butt M."/>
            <person name="Kim J.M.J."/>
            <person name="Jeon C.O.C."/>
        </authorList>
    </citation>
    <scope>NUCLEOTIDE SEQUENCE [LARGE SCALE GENOMIC DNA]</scope>
    <source>
        <strain evidence="1 2">KJ40-1</strain>
    </source>
</reference>
<comment type="caution">
    <text evidence="1">The sequence shown here is derived from an EMBL/GenBank/DDBJ whole genome shotgun (WGS) entry which is preliminary data.</text>
</comment>
<dbReference type="EMBL" id="JAQLOI010000001">
    <property type="protein sequence ID" value="MDB1123582.1"/>
    <property type="molecule type" value="Genomic_DNA"/>
</dbReference>
<organism evidence="1 2">
    <name type="scientific">Vibrio algarum</name>
    <dbReference type="NCBI Taxonomy" id="3020714"/>
    <lineage>
        <taxon>Bacteria</taxon>
        <taxon>Pseudomonadati</taxon>
        <taxon>Pseudomonadota</taxon>
        <taxon>Gammaproteobacteria</taxon>
        <taxon>Vibrionales</taxon>
        <taxon>Vibrionaceae</taxon>
        <taxon>Vibrio</taxon>
    </lineage>
</organism>
<keyword evidence="2" id="KW-1185">Reference proteome</keyword>
<accession>A0ABT4YPU7</accession>
<dbReference type="InterPro" id="IPR018707">
    <property type="entry name" value="LpxR"/>
</dbReference>
<dbReference type="RefSeq" id="WP_272134288.1">
    <property type="nucleotide sequence ID" value="NZ_JAQLOI010000001.1"/>
</dbReference>
<dbReference type="Gene3D" id="2.40.128.140">
    <property type="entry name" value="Outer membrane protein"/>
    <property type="match status" value="1"/>
</dbReference>
<dbReference type="Pfam" id="PF09982">
    <property type="entry name" value="LpxR"/>
    <property type="match status" value="1"/>
</dbReference>
<dbReference type="Proteomes" id="UP001210678">
    <property type="component" value="Unassembled WGS sequence"/>
</dbReference>
<name>A0ABT4YPU7_9VIBR</name>
<gene>
    <name evidence="1" type="ORF">PGX00_07870</name>
</gene>
<evidence type="ECO:0000313" key="1">
    <source>
        <dbReference type="EMBL" id="MDB1123582.1"/>
    </source>
</evidence>